<dbReference type="Pfam" id="PF11276">
    <property type="entry name" value="DUF3078"/>
    <property type="match status" value="1"/>
</dbReference>
<evidence type="ECO:0000256" key="1">
    <source>
        <dbReference type="SAM" id="SignalP"/>
    </source>
</evidence>
<name>N1WVP6_9FLAO</name>
<dbReference type="STRING" id="1189619.pgond44_08145"/>
<accession>N1WVP6</accession>
<evidence type="ECO:0008006" key="4">
    <source>
        <dbReference type="Google" id="ProtNLM"/>
    </source>
</evidence>
<protein>
    <recommendedName>
        <fullName evidence="4">DUF3078 domain-containing protein</fullName>
    </recommendedName>
</protein>
<reference evidence="2 3" key="1">
    <citation type="journal article" date="2014" name="Genome Biol. Evol.">
        <title>Extensive gene acquisition in the extremely psychrophilic bacterial species Psychroflexus torquis and the link to sea-ice ecosystem specialism.</title>
        <authorList>
            <person name="Feng S."/>
            <person name="Powell S.M."/>
            <person name="Wilson R."/>
            <person name="Bowman J.P."/>
        </authorList>
    </citation>
    <scope>NUCLEOTIDE SEQUENCE [LARGE SCALE GENOMIC DNA]</scope>
    <source>
        <strain evidence="2 3">ACAM 44</strain>
    </source>
</reference>
<dbReference type="Proteomes" id="UP000012317">
    <property type="component" value="Unassembled WGS sequence"/>
</dbReference>
<dbReference type="RefSeq" id="WP_003439670.1">
    <property type="nucleotide sequence ID" value="NZ_APLF01000007.1"/>
</dbReference>
<dbReference type="AlphaFoldDB" id="N1WVP6"/>
<sequence length="302" mass="34370">MKFKYILSFLSIPFLSSILQAQSQSVPASSQNDTIWKTEGNFQFLINQAAFNDDWQGGGTTNYSANIVVNYDIYYNKGKYAWDTKLLGDYGINKIKDQEFYRKTNDRLELNSTIGRQIGQSKWYTSAFVNFRSQFDKGYEFGEDVDGNDTRRLQTEFMSPAFTQLGFGILWKESDDIRVNISPVTGRIITANKKFTTTPGYVDGDFFGIDEGESIRTEFGASVNAFVKFKVMEGITVGNVLSLYSNYLEDPLNVDIDYTLNLIMSVNKYISANFTFQAIYDDNSVRGFQIREVLGVGLNYTF</sequence>
<keyword evidence="3" id="KW-1185">Reference proteome</keyword>
<dbReference type="EMBL" id="APLF01000007">
    <property type="protein sequence ID" value="EMY81194.1"/>
    <property type="molecule type" value="Genomic_DNA"/>
</dbReference>
<gene>
    <name evidence="2" type="ORF">pgond44_08145</name>
</gene>
<dbReference type="PATRIC" id="fig|1189619.4.peg.1676"/>
<evidence type="ECO:0000313" key="2">
    <source>
        <dbReference type="EMBL" id="EMY81194.1"/>
    </source>
</evidence>
<feature type="signal peptide" evidence="1">
    <location>
        <begin position="1"/>
        <end position="21"/>
    </location>
</feature>
<evidence type="ECO:0000313" key="3">
    <source>
        <dbReference type="Proteomes" id="UP000012317"/>
    </source>
</evidence>
<comment type="caution">
    <text evidence="2">The sequence shown here is derived from an EMBL/GenBank/DDBJ whole genome shotgun (WGS) entry which is preliminary data.</text>
</comment>
<organism evidence="2 3">
    <name type="scientific">Psychroflexus gondwanensis ACAM 44</name>
    <dbReference type="NCBI Taxonomy" id="1189619"/>
    <lineage>
        <taxon>Bacteria</taxon>
        <taxon>Pseudomonadati</taxon>
        <taxon>Bacteroidota</taxon>
        <taxon>Flavobacteriia</taxon>
        <taxon>Flavobacteriales</taxon>
        <taxon>Flavobacteriaceae</taxon>
        <taxon>Psychroflexus</taxon>
    </lineage>
</organism>
<keyword evidence="1" id="KW-0732">Signal</keyword>
<dbReference type="InterPro" id="IPR021428">
    <property type="entry name" value="DUF3078"/>
</dbReference>
<dbReference type="eggNOG" id="COG3137">
    <property type="taxonomic scope" value="Bacteria"/>
</dbReference>
<proteinExistence type="predicted"/>
<feature type="chain" id="PRO_5004113853" description="DUF3078 domain-containing protein" evidence="1">
    <location>
        <begin position="22"/>
        <end position="302"/>
    </location>
</feature>